<evidence type="ECO:0000313" key="6">
    <source>
        <dbReference type="Proteomes" id="UP001066327"/>
    </source>
</evidence>
<sequence>MRAACVTTPGVVEVRDFPRPVPEPNQVLVEMRYASICGSDVHIVFDGFHDPALLGRPGYPGHEGVGIVVRSEDSRVEVGRPVLTVPHGQRGGCFAEYQAVDASHVIVLQDGVDLRRMLLAQQLGTTLFGMKKFLPADTPVERMPQTAAVIGAGSSGLFYLQHLIARGVEVIVADLDKDRLAIAERLGAARTVLEPVESISDVVLDATGGVGADVVIEAAGYDLARAAAVEAARIRGTVGFFGYPESKGNAPFPVERSFRKSLTMEWVNGTQSEAGLLSFRAAVEAIDTGMIEVDHCLEKMFDLEDTPAALAAARDHGHGAAKVGIVMPGSGD</sequence>
<comment type="cofactor">
    <cofactor evidence="1">
        <name>Zn(2+)</name>
        <dbReference type="ChEBI" id="CHEBI:29105"/>
    </cofactor>
</comment>
<dbReference type="InterPro" id="IPR013149">
    <property type="entry name" value="ADH-like_C"/>
</dbReference>
<evidence type="ECO:0000259" key="4">
    <source>
        <dbReference type="Pfam" id="PF08240"/>
    </source>
</evidence>
<dbReference type="PANTHER" id="PTHR43401">
    <property type="entry name" value="L-THREONINE 3-DEHYDROGENASE"/>
    <property type="match status" value="1"/>
</dbReference>
<dbReference type="EMBL" id="JAPWIS010000003">
    <property type="protein sequence ID" value="MCZ4583412.1"/>
    <property type="molecule type" value="Genomic_DNA"/>
</dbReference>
<name>A0ABT4NA90_RHOOP</name>
<dbReference type="InterPro" id="IPR036291">
    <property type="entry name" value="NAD(P)-bd_dom_sf"/>
</dbReference>
<organism evidence="5 6">
    <name type="scientific">Rhodococcus opacus</name>
    <name type="common">Nocardia opaca</name>
    <dbReference type="NCBI Taxonomy" id="37919"/>
    <lineage>
        <taxon>Bacteria</taxon>
        <taxon>Bacillati</taxon>
        <taxon>Actinomycetota</taxon>
        <taxon>Actinomycetes</taxon>
        <taxon>Mycobacteriales</taxon>
        <taxon>Nocardiaceae</taxon>
        <taxon>Rhodococcus</taxon>
    </lineage>
</organism>
<evidence type="ECO:0000313" key="5">
    <source>
        <dbReference type="EMBL" id="MCZ4583412.1"/>
    </source>
</evidence>
<dbReference type="InterPro" id="IPR050129">
    <property type="entry name" value="Zn_alcohol_dh"/>
</dbReference>
<gene>
    <name evidence="5" type="ORF">O4328_06880</name>
</gene>
<dbReference type="Gene3D" id="3.40.50.720">
    <property type="entry name" value="NAD(P)-binding Rossmann-like Domain"/>
    <property type="match status" value="1"/>
</dbReference>
<dbReference type="SUPFAM" id="SSF50129">
    <property type="entry name" value="GroES-like"/>
    <property type="match status" value="1"/>
</dbReference>
<dbReference type="PANTHER" id="PTHR43401:SF2">
    <property type="entry name" value="L-THREONINE 3-DEHYDROGENASE"/>
    <property type="match status" value="1"/>
</dbReference>
<feature type="domain" description="Alcohol dehydrogenase-like C-terminal" evidence="3">
    <location>
        <begin position="156"/>
        <end position="268"/>
    </location>
</feature>
<feature type="domain" description="Alcohol dehydrogenase-like N-terminal" evidence="4">
    <location>
        <begin position="24"/>
        <end position="109"/>
    </location>
</feature>
<reference evidence="5" key="1">
    <citation type="submission" date="2022-12" db="EMBL/GenBank/DDBJ databases">
        <authorList>
            <person name="Krivoruchko A.V."/>
            <person name="Elkin A."/>
        </authorList>
    </citation>
    <scope>NUCLEOTIDE SEQUENCE</scope>
    <source>
        <strain evidence="5">IEGM 249</strain>
    </source>
</reference>
<proteinExistence type="predicted"/>
<dbReference type="Gene3D" id="3.90.180.10">
    <property type="entry name" value="Medium-chain alcohol dehydrogenases, catalytic domain"/>
    <property type="match status" value="2"/>
</dbReference>
<dbReference type="Proteomes" id="UP001066327">
    <property type="component" value="Unassembled WGS sequence"/>
</dbReference>
<dbReference type="InterPro" id="IPR011032">
    <property type="entry name" value="GroES-like_sf"/>
</dbReference>
<dbReference type="Pfam" id="PF00107">
    <property type="entry name" value="ADH_zinc_N"/>
    <property type="match status" value="1"/>
</dbReference>
<dbReference type="SUPFAM" id="SSF51735">
    <property type="entry name" value="NAD(P)-binding Rossmann-fold domains"/>
    <property type="match status" value="1"/>
</dbReference>
<dbReference type="InterPro" id="IPR013154">
    <property type="entry name" value="ADH-like_N"/>
</dbReference>
<keyword evidence="6" id="KW-1185">Reference proteome</keyword>
<protein>
    <submittedName>
        <fullName evidence="5">Zinc-binding dehydrogenase</fullName>
    </submittedName>
</protein>
<comment type="caution">
    <text evidence="5">The sequence shown here is derived from an EMBL/GenBank/DDBJ whole genome shotgun (WGS) entry which is preliminary data.</text>
</comment>
<keyword evidence="2" id="KW-0560">Oxidoreductase</keyword>
<dbReference type="Pfam" id="PF08240">
    <property type="entry name" value="ADH_N"/>
    <property type="match status" value="1"/>
</dbReference>
<evidence type="ECO:0000256" key="2">
    <source>
        <dbReference type="ARBA" id="ARBA00023002"/>
    </source>
</evidence>
<evidence type="ECO:0000259" key="3">
    <source>
        <dbReference type="Pfam" id="PF00107"/>
    </source>
</evidence>
<evidence type="ECO:0000256" key="1">
    <source>
        <dbReference type="ARBA" id="ARBA00001947"/>
    </source>
</evidence>
<accession>A0ABT4NA90</accession>